<evidence type="ECO:0000259" key="2">
    <source>
        <dbReference type="Pfam" id="PF18676"/>
    </source>
</evidence>
<keyword evidence="1" id="KW-0732">Signal</keyword>
<feature type="domain" description="MBG" evidence="2">
    <location>
        <begin position="432"/>
        <end position="507"/>
    </location>
</feature>
<dbReference type="Gene3D" id="3.30.160.710">
    <property type="match status" value="1"/>
</dbReference>
<sequence>VSVTGAGGLDLTPAPVYANNTNAGTANASYSYAESANHLASSDSEDFTIGKAASTTVVTINGGPFTYTGSAQTPATVSVTGAGGLDLTPDATYANNINAGTANASYSYAESANHLASSGSEDFTIGKAASTTVVTINGGPFTYTGSAQTPATVSVTGAGGLDLTPAPVYANNTNAGTANASYSYAESANHLASSDSEDFAIGKANADISVTGYDDVYDGQAHGASGTATGIEGEALAGLDLGASFTNVPGGTANWTFTDETGNYNNDSGSVQIVIGKANADISVTGYDDVYDGQAHGASGTATGIEGEALAGLDLGASFTNVPGGTANWIFTDVTGNYNNDSGTAAIVIGKANAQITVTQYDITYDGESHTSAFTAVGVESTPADLTGLMDVSETTHTNADDYTGDAWSFDGNTNYEATSGTVDNLIKKAQLTVTAVDNSKFCGQVNPELKVAYSGFVNGENEGVLEIKPTTSTTAVVTSTGTSYVITAAGGEDNNYSFEYIDGTLTVIGVTIDASASSNPVQLGSTATLSAQVTPAVAGVSVTFTLSEYNNTNAGTFAQSYTTTTGTNGIATVTVSGLPSDVYKVTAVAGGGCSSSEAYLPVYDPNGGFVTGGGWIYSVAGNMGAQSPAEGKANFGFNAKYKTGKNNMTEVDGNTNFQFQAGDLHLKGLSHDAMSLVISGAKATYRGVGTVNGTGTHKFLLIAVDGDVSGGGGVDKFRIKIWKHNSSEVLYDNQWISDENSNDATVLGGGSIVIHKPKGNNKTAEVNEKPILAVSSEPLFVEILESMAVAPNPVRTDAKVRFSLLEDAAVVLRVYDFNGREVDRLFSGNVKASQQYEVEFLRKNLMSGVYILKLSTDRGNSYDRQIIIE</sequence>
<organism evidence="4 5">
    <name type="scientific">Gillisia limnaea (strain DSM 15749 / LMG 21470 / R-8282)</name>
    <dbReference type="NCBI Taxonomy" id="865937"/>
    <lineage>
        <taxon>Bacteria</taxon>
        <taxon>Pseudomonadati</taxon>
        <taxon>Bacteroidota</taxon>
        <taxon>Flavobacteriia</taxon>
        <taxon>Flavobacteriales</taxon>
        <taxon>Flavobacteriaceae</taxon>
        <taxon>Gillisia</taxon>
    </lineage>
</organism>
<dbReference type="eggNOG" id="COG4932">
    <property type="taxonomic scope" value="Bacteria"/>
</dbReference>
<dbReference type="InterPro" id="IPR041286">
    <property type="entry name" value="MBG_2"/>
</dbReference>
<proteinExistence type="predicted"/>
<dbReference type="eggNOG" id="COG3420">
    <property type="taxonomic scope" value="Bacteria"/>
</dbReference>
<dbReference type="Proteomes" id="UP000003844">
    <property type="component" value="Unassembled WGS sequence"/>
</dbReference>
<evidence type="ECO:0000256" key="1">
    <source>
        <dbReference type="ARBA" id="ARBA00022729"/>
    </source>
</evidence>
<dbReference type="AlphaFoldDB" id="H2BSV9"/>
<reference evidence="5" key="1">
    <citation type="journal article" date="2012" name="Stand. Genomic Sci.">
        <title>Genome sequence of the Antarctic rhodopsins-containing flavobacterium Gillisia limnaea type strain (R-8282(T)).</title>
        <authorList>
            <person name="Riedel T."/>
            <person name="Held B."/>
            <person name="Nolan M."/>
            <person name="Lucas S."/>
            <person name="Lapidus A."/>
            <person name="Tice H."/>
            <person name="Del Rio T.G."/>
            <person name="Cheng J.F."/>
            <person name="Han C."/>
            <person name="Tapia R."/>
            <person name="Goodwin L.A."/>
            <person name="Pitluck S."/>
            <person name="Liolios K."/>
            <person name="Mavromatis K."/>
            <person name="Pagani I."/>
            <person name="Ivanova N."/>
            <person name="Mikhailova N."/>
            <person name="Pati A."/>
            <person name="Chen A."/>
            <person name="Palaniappan K."/>
            <person name="Land M."/>
            <person name="Rohde M."/>
            <person name="Tindall B.J."/>
            <person name="Detter J.C."/>
            <person name="Goker M."/>
            <person name="Bristow J."/>
            <person name="Eisen J.A."/>
            <person name="Markowitz V."/>
            <person name="Hugenholtz P."/>
            <person name="Kyrpides N.C."/>
            <person name="Klenk H.P."/>
            <person name="Woyke T."/>
        </authorList>
    </citation>
    <scope>NUCLEOTIDE SEQUENCE [LARGE SCALE GENOMIC DNA]</scope>
    <source>
        <strain evidence="5">DSM 15749 / LMG 21470 / R-8282</strain>
    </source>
</reference>
<dbReference type="RefSeq" id="WP_006987811.1">
    <property type="nucleotide sequence ID" value="NZ_JH594606.1"/>
</dbReference>
<evidence type="ECO:0000259" key="3">
    <source>
        <dbReference type="Pfam" id="PF18962"/>
    </source>
</evidence>
<evidence type="ECO:0000313" key="5">
    <source>
        <dbReference type="Proteomes" id="UP000003844"/>
    </source>
</evidence>
<accession>H2BSV9</accession>
<dbReference type="Pfam" id="PF18676">
    <property type="entry name" value="MBG_2"/>
    <property type="match status" value="1"/>
</dbReference>
<evidence type="ECO:0000313" key="4">
    <source>
        <dbReference type="EMBL" id="EHQ01489.1"/>
    </source>
</evidence>
<dbReference type="NCBIfam" id="TIGR04183">
    <property type="entry name" value="Por_Secre_tail"/>
    <property type="match status" value="1"/>
</dbReference>
<gene>
    <name evidence="4" type="ORF">Gilli_0789</name>
</gene>
<name>H2BSV9_GILLR</name>
<protein>
    <submittedName>
        <fullName evidence="4">Ig domain protein group 1 domain protein</fullName>
    </submittedName>
</protein>
<dbReference type="STRING" id="865937.Gilli_0789"/>
<dbReference type="InterPro" id="IPR026444">
    <property type="entry name" value="Secre_tail"/>
</dbReference>
<dbReference type="EMBL" id="JH594606">
    <property type="protein sequence ID" value="EHQ01489.1"/>
    <property type="molecule type" value="Genomic_DNA"/>
</dbReference>
<feature type="non-terminal residue" evidence="4">
    <location>
        <position position="1"/>
    </location>
</feature>
<feature type="domain" description="Secretion system C-terminal sorting" evidence="3">
    <location>
        <begin position="792"/>
        <end position="868"/>
    </location>
</feature>
<keyword evidence="5" id="KW-1185">Reference proteome</keyword>
<dbReference type="HOGENOM" id="CLU_329713_0_0_10"/>
<dbReference type="Pfam" id="PF18962">
    <property type="entry name" value="Por_Secre_tail"/>
    <property type="match status" value="1"/>
</dbReference>